<protein>
    <submittedName>
        <fullName evidence="1">Uncharacterized protein</fullName>
    </submittedName>
</protein>
<comment type="caution">
    <text evidence="1">The sequence shown here is derived from an EMBL/GenBank/DDBJ whole genome shotgun (WGS) entry which is preliminary data.</text>
</comment>
<reference evidence="1 2" key="1">
    <citation type="submission" date="2021-01" db="EMBL/GenBank/DDBJ databases">
        <title>Whole genome shotgun sequence of Catellatospora coxensis NBRC 107359.</title>
        <authorList>
            <person name="Komaki H."/>
            <person name="Tamura T."/>
        </authorList>
    </citation>
    <scope>NUCLEOTIDE SEQUENCE [LARGE SCALE GENOMIC DNA]</scope>
    <source>
        <strain evidence="1 2">NBRC 107359</strain>
    </source>
</reference>
<dbReference type="InterPro" id="IPR046156">
    <property type="entry name" value="DUF6158"/>
</dbReference>
<name>A0A8J3P8V1_9ACTN</name>
<dbReference type="Proteomes" id="UP000630887">
    <property type="component" value="Unassembled WGS sequence"/>
</dbReference>
<evidence type="ECO:0000313" key="2">
    <source>
        <dbReference type="Proteomes" id="UP000630887"/>
    </source>
</evidence>
<keyword evidence="2" id="KW-1185">Reference proteome</keyword>
<dbReference type="AlphaFoldDB" id="A0A8J3P8V1"/>
<organism evidence="1 2">
    <name type="scientific">Catellatospora coxensis</name>
    <dbReference type="NCBI Taxonomy" id="310354"/>
    <lineage>
        <taxon>Bacteria</taxon>
        <taxon>Bacillati</taxon>
        <taxon>Actinomycetota</taxon>
        <taxon>Actinomycetes</taxon>
        <taxon>Micromonosporales</taxon>
        <taxon>Micromonosporaceae</taxon>
        <taxon>Catellatospora</taxon>
    </lineage>
</organism>
<gene>
    <name evidence="1" type="ORF">Cco03nite_47870</name>
</gene>
<evidence type="ECO:0000313" key="1">
    <source>
        <dbReference type="EMBL" id="GIG08087.1"/>
    </source>
</evidence>
<dbReference type="EMBL" id="BONI01000042">
    <property type="protein sequence ID" value="GIG08087.1"/>
    <property type="molecule type" value="Genomic_DNA"/>
</dbReference>
<sequence>MNHPNPGYPSPMRDYDEVVEIVYAWQQPEPTGGIPARDLPHEDLLRELAAIHRTRNETLRHGSDQSLSHHTARLLELETDYLRRFPTREVDPNRLRPNPT</sequence>
<dbReference type="Pfam" id="PF19655">
    <property type="entry name" value="DUF6158"/>
    <property type="match status" value="1"/>
</dbReference>
<accession>A0A8J3P8V1</accession>
<proteinExistence type="predicted"/>